<feature type="region of interest" description="Disordered" evidence="4">
    <location>
        <begin position="82"/>
        <end position="108"/>
    </location>
</feature>
<evidence type="ECO:0000256" key="1">
    <source>
        <dbReference type="ARBA" id="ARBA00022980"/>
    </source>
</evidence>
<comment type="similarity">
    <text evidence="3">Belongs to the bacterial ribosomal protein bL31 family.</text>
</comment>
<dbReference type="NCBIfam" id="TIGR00105">
    <property type="entry name" value="L31"/>
    <property type="match status" value="1"/>
</dbReference>
<dbReference type="PRINTS" id="PR01249">
    <property type="entry name" value="RIBOSOMALL31"/>
</dbReference>
<gene>
    <name evidence="5" type="ORF">G3T38_16830</name>
</gene>
<accession>A0A6P0HNW5</accession>
<keyword evidence="6" id="KW-1185">Reference proteome</keyword>
<dbReference type="EMBL" id="JAAGXA010000013">
    <property type="protein sequence ID" value="NEN79934.1"/>
    <property type="molecule type" value="Genomic_DNA"/>
</dbReference>
<dbReference type="InterPro" id="IPR042105">
    <property type="entry name" value="Ribosomal_bL31_sf"/>
</dbReference>
<evidence type="ECO:0000256" key="3">
    <source>
        <dbReference type="RuleBase" id="RU000564"/>
    </source>
</evidence>
<dbReference type="InterPro" id="IPR002150">
    <property type="entry name" value="Ribosomal_bL31"/>
</dbReference>
<protein>
    <recommendedName>
        <fullName evidence="3">50S ribosomal protein L31</fullName>
    </recommendedName>
</protein>
<dbReference type="GO" id="GO:0005840">
    <property type="term" value="C:ribosome"/>
    <property type="evidence" value="ECO:0007669"/>
    <property type="project" value="UniProtKB-KW"/>
</dbReference>
<dbReference type="PANTHER" id="PTHR33280">
    <property type="entry name" value="50S RIBOSOMAL PROTEIN L31, CHLOROPLASTIC"/>
    <property type="match status" value="1"/>
</dbReference>
<keyword evidence="1 3" id="KW-0689">Ribosomal protein</keyword>
<dbReference type="InterPro" id="IPR027493">
    <property type="entry name" value="Ribosomal_bL31_B"/>
</dbReference>
<evidence type="ECO:0000256" key="4">
    <source>
        <dbReference type="SAM" id="MobiDB-lite"/>
    </source>
</evidence>
<keyword evidence="2 3" id="KW-0687">Ribonucleoprotein</keyword>
<sequence>MKQGIHPDYGPVVFRDRSAGWTLLTRSTLARTTGETTEVDGVTYPVVDVDVSSASHPWWTGKGRVLDTEGRVEAFRRRYGAAAAARGTERPAAERPAAEGSAAEGSAS</sequence>
<dbReference type="Pfam" id="PF01197">
    <property type="entry name" value="Ribosomal_L31"/>
    <property type="match status" value="1"/>
</dbReference>
<feature type="compositionally biased region" description="Low complexity" evidence="4">
    <location>
        <begin position="98"/>
        <end position="108"/>
    </location>
</feature>
<dbReference type="InterPro" id="IPR034704">
    <property type="entry name" value="Ribosomal_bL28/bL31-like_sf"/>
</dbReference>
<dbReference type="GO" id="GO:0003735">
    <property type="term" value="F:structural constituent of ribosome"/>
    <property type="evidence" value="ECO:0007669"/>
    <property type="project" value="InterPro"/>
</dbReference>
<proteinExistence type="inferred from homology"/>
<dbReference type="GO" id="GO:1990904">
    <property type="term" value="C:ribonucleoprotein complex"/>
    <property type="evidence" value="ECO:0007669"/>
    <property type="project" value="UniProtKB-KW"/>
</dbReference>
<reference evidence="5 6" key="1">
    <citation type="journal article" date="2014" name="Int. J. Syst. Evol. Microbiol.">
        <title>Nocardioides zeae sp. nov., isolated from the stem of Zea mays.</title>
        <authorList>
            <person name="Glaeser S.P."/>
            <person name="McInroy J.A."/>
            <person name="Busse H.J."/>
            <person name="Kampfer P."/>
        </authorList>
    </citation>
    <scope>NUCLEOTIDE SEQUENCE [LARGE SCALE GENOMIC DNA]</scope>
    <source>
        <strain evidence="5 6">JCM 30728</strain>
    </source>
</reference>
<feature type="compositionally biased region" description="Basic and acidic residues" evidence="4">
    <location>
        <begin position="87"/>
        <end position="97"/>
    </location>
</feature>
<name>A0A6P0HNW5_9ACTN</name>
<organism evidence="5 6">
    <name type="scientific">Nocardioides zeae</name>
    <dbReference type="NCBI Taxonomy" id="1457234"/>
    <lineage>
        <taxon>Bacteria</taxon>
        <taxon>Bacillati</taxon>
        <taxon>Actinomycetota</taxon>
        <taxon>Actinomycetes</taxon>
        <taxon>Propionibacteriales</taxon>
        <taxon>Nocardioidaceae</taxon>
        <taxon>Nocardioides</taxon>
    </lineage>
</organism>
<dbReference type="SUPFAM" id="SSF143800">
    <property type="entry name" value="L28p-like"/>
    <property type="match status" value="1"/>
</dbReference>
<evidence type="ECO:0000313" key="5">
    <source>
        <dbReference type="EMBL" id="NEN79934.1"/>
    </source>
</evidence>
<dbReference type="Proteomes" id="UP000468687">
    <property type="component" value="Unassembled WGS sequence"/>
</dbReference>
<dbReference type="PANTHER" id="PTHR33280:SF1">
    <property type="entry name" value="LARGE RIBOSOMAL SUBUNIT PROTEIN BL31C"/>
    <property type="match status" value="1"/>
</dbReference>
<evidence type="ECO:0000313" key="6">
    <source>
        <dbReference type="Proteomes" id="UP000468687"/>
    </source>
</evidence>
<evidence type="ECO:0000256" key="2">
    <source>
        <dbReference type="ARBA" id="ARBA00023274"/>
    </source>
</evidence>
<dbReference type="AlphaFoldDB" id="A0A6P0HNW5"/>
<dbReference type="Gene3D" id="4.10.830.30">
    <property type="entry name" value="Ribosomal protein L31"/>
    <property type="match status" value="1"/>
</dbReference>
<dbReference type="GO" id="GO:0006412">
    <property type="term" value="P:translation"/>
    <property type="evidence" value="ECO:0007669"/>
    <property type="project" value="InterPro"/>
</dbReference>
<dbReference type="NCBIfam" id="NF002462">
    <property type="entry name" value="PRK01678.1"/>
    <property type="match status" value="1"/>
</dbReference>
<comment type="caution">
    <text evidence="5">The sequence shown here is derived from an EMBL/GenBank/DDBJ whole genome shotgun (WGS) entry which is preliminary data.</text>
</comment>